<dbReference type="CDD" id="cd23794">
    <property type="entry name" value="UBCc_UBE2F_UBE2M"/>
    <property type="match status" value="1"/>
</dbReference>
<feature type="region of interest" description="Disordered" evidence="9">
    <location>
        <begin position="1"/>
        <end position="22"/>
    </location>
</feature>
<dbReference type="GO" id="GO:0005524">
    <property type="term" value="F:ATP binding"/>
    <property type="evidence" value="ECO:0007669"/>
    <property type="project" value="UniProtKB-UniRule"/>
</dbReference>
<dbReference type="PROSITE" id="PS00183">
    <property type="entry name" value="UBC_1"/>
    <property type="match status" value="1"/>
</dbReference>
<evidence type="ECO:0000256" key="4">
    <source>
        <dbReference type="ARBA" id="ARBA00022786"/>
    </source>
</evidence>
<keyword evidence="3 8" id="KW-0547">Nucleotide-binding</keyword>
<comment type="similarity">
    <text evidence="8">Belongs to the ubiquitin-conjugating enzyme family.</text>
</comment>
<evidence type="ECO:0000313" key="12">
    <source>
        <dbReference type="EMBL" id="KAL0484153.1"/>
    </source>
</evidence>
<evidence type="ECO:0000259" key="10">
    <source>
        <dbReference type="PROSITE" id="PS50127"/>
    </source>
</evidence>
<dbReference type="Proteomes" id="UP001431209">
    <property type="component" value="Unassembled WGS sequence"/>
</dbReference>
<dbReference type="Gene3D" id="3.10.110.10">
    <property type="entry name" value="Ubiquitin Conjugating Enzyme"/>
    <property type="match status" value="1"/>
</dbReference>
<dbReference type="PANTHER" id="PTHR24068">
    <property type="entry name" value="UBIQUITIN-CONJUGATING ENZYME E2"/>
    <property type="match status" value="1"/>
</dbReference>
<dbReference type="InterPro" id="IPR000608">
    <property type="entry name" value="UBC"/>
</dbReference>
<evidence type="ECO:0000256" key="7">
    <source>
        <dbReference type="PROSITE-ProRule" id="PRU10133"/>
    </source>
</evidence>
<dbReference type="SUPFAM" id="SSF54495">
    <property type="entry name" value="UBC-like"/>
    <property type="match status" value="1"/>
</dbReference>
<dbReference type="InterPro" id="IPR023313">
    <property type="entry name" value="UBQ-conjugating_AS"/>
</dbReference>
<evidence type="ECO:0000256" key="1">
    <source>
        <dbReference type="ARBA" id="ARBA00005032"/>
    </source>
</evidence>
<feature type="domain" description="UBC core" evidence="10">
    <location>
        <begin position="36"/>
        <end position="180"/>
    </location>
</feature>
<dbReference type="Pfam" id="PF00179">
    <property type="entry name" value="UQ_con"/>
    <property type="match status" value="1"/>
</dbReference>
<dbReference type="FunFam" id="3.10.110.10:FF:000239">
    <property type="entry name" value="NEDD8-conjugating enzyme Ubc12"/>
    <property type="match status" value="1"/>
</dbReference>
<evidence type="ECO:0000313" key="11">
    <source>
        <dbReference type="EMBL" id="KAL0479391.1"/>
    </source>
</evidence>
<keyword evidence="13" id="KW-1185">Reference proteome</keyword>
<dbReference type="InterPro" id="IPR016135">
    <property type="entry name" value="UBQ-conjugating_enzyme/RWD"/>
</dbReference>
<dbReference type="EMBL" id="JAOPGA020001026">
    <property type="protein sequence ID" value="KAL0484153.1"/>
    <property type="molecule type" value="Genomic_DNA"/>
</dbReference>
<protein>
    <recommendedName>
        <fullName evidence="6">NEDD8 carrier protein</fullName>
    </recommendedName>
</protein>
<accession>A0AAW2YRB5</accession>
<sequence>MIGFKQKKKLEQEQKTQQATASVTGIVSGGEVRKKGYEIRVQKDLDELEPKWSDNLKTENVDLLNHFTLTLSPDEGIWKNHAHVFDISVPDEYPIKPPKVLCKTKVYHPNIDQEGHICLNILREDWKPVLNLNAIFTGLHFLFLEPNPSDPLDTEAANVYEKDYDKFKRIANNYMRGNYSKY</sequence>
<reference evidence="11 13" key="1">
    <citation type="submission" date="2024-03" db="EMBL/GenBank/DDBJ databases">
        <title>The Acrasis kona genome and developmental transcriptomes reveal deep origins of eukaryotic multicellular pathways.</title>
        <authorList>
            <person name="Sheikh S."/>
            <person name="Fu C.-J."/>
            <person name="Brown M.W."/>
            <person name="Baldauf S.L."/>
        </authorList>
    </citation>
    <scope>NUCLEOTIDE SEQUENCE [LARGE SCALE GENOMIC DNA]</scope>
    <source>
        <strain evidence="11 13">ATCC MYA-3509</strain>
    </source>
</reference>
<comment type="caution">
    <text evidence="11">The sequence shown here is derived from an EMBL/GenBank/DDBJ whole genome shotgun (WGS) entry which is preliminary data.</text>
</comment>
<evidence type="ECO:0000256" key="9">
    <source>
        <dbReference type="SAM" id="MobiDB-lite"/>
    </source>
</evidence>
<keyword evidence="2" id="KW-0808">Transferase</keyword>
<evidence type="ECO:0000313" key="13">
    <source>
        <dbReference type="Proteomes" id="UP001431209"/>
    </source>
</evidence>
<dbReference type="AlphaFoldDB" id="A0AAW2YRB5"/>
<dbReference type="PROSITE" id="PS50127">
    <property type="entry name" value="UBC_2"/>
    <property type="match status" value="1"/>
</dbReference>
<dbReference type="SMART" id="SM00212">
    <property type="entry name" value="UBCc"/>
    <property type="match status" value="1"/>
</dbReference>
<evidence type="ECO:0000256" key="2">
    <source>
        <dbReference type="ARBA" id="ARBA00022679"/>
    </source>
</evidence>
<dbReference type="EMBL" id="JAOPGA020000552">
    <property type="protein sequence ID" value="KAL0479391.1"/>
    <property type="molecule type" value="Genomic_DNA"/>
</dbReference>
<proteinExistence type="inferred from homology"/>
<feature type="active site" description="Glycyl thioester intermediate" evidence="7">
    <location>
        <position position="118"/>
    </location>
</feature>
<evidence type="ECO:0000256" key="6">
    <source>
        <dbReference type="ARBA" id="ARBA00079113"/>
    </source>
</evidence>
<keyword evidence="4 8" id="KW-0833">Ubl conjugation pathway</keyword>
<organism evidence="11 13">
    <name type="scientific">Acrasis kona</name>
    <dbReference type="NCBI Taxonomy" id="1008807"/>
    <lineage>
        <taxon>Eukaryota</taxon>
        <taxon>Discoba</taxon>
        <taxon>Heterolobosea</taxon>
        <taxon>Tetramitia</taxon>
        <taxon>Eutetramitia</taxon>
        <taxon>Acrasidae</taxon>
        <taxon>Acrasis</taxon>
    </lineage>
</organism>
<evidence type="ECO:0000256" key="8">
    <source>
        <dbReference type="RuleBase" id="RU362109"/>
    </source>
</evidence>
<keyword evidence="5 8" id="KW-0067">ATP-binding</keyword>
<name>A0AAW2YRB5_9EUKA</name>
<comment type="pathway">
    <text evidence="1">Protein modification; protein neddylation.</text>
</comment>
<gene>
    <name evidence="12" type="ORF">AKO1_000502</name>
    <name evidence="11" type="ORF">AKO1_007582</name>
</gene>
<evidence type="ECO:0000256" key="5">
    <source>
        <dbReference type="ARBA" id="ARBA00022840"/>
    </source>
</evidence>
<dbReference type="GO" id="GO:0016740">
    <property type="term" value="F:transferase activity"/>
    <property type="evidence" value="ECO:0007669"/>
    <property type="project" value="UniProtKB-KW"/>
</dbReference>
<evidence type="ECO:0000256" key="3">
    <source>
        <dbReference type="ARBA" id="ARBA00022741"/>
    </source>
</evidence>